<sequence length="165" mass="18047">MVLPVLPPLASWVKSQLSTVIQARSKQDALAAFDKAFASPVNATVNGKHLSREQYLQQVFPLWTYLAPAAATVTFKDDTAGEDAQQTDGTVGLFYTATFSSGPLVFDTPSIVHNVSSSINVLVEPTQHRDNNNPNEFFDPRRIVSVNQVFNITTMPVKETPPTAQ</sequence>
<dbReference type="OrthoDB" id="3188871at2759"/>
<dbReference type="Proteomes" id="UP000053558">
    <property type="component" value="Unassembled WGS sequence"/>
</dbReference>
<dbReference type="GeneID" id="19201747"/>
<evidence type="ECO:0000313" key="1">
    <source>
        <dbReference type="EMBL" id="EIW83967.1"/>
    </source>
</evidence>
<protein>
    <submittedName>
        <fullName evidence="1">Uncharacterized protein</fullName>
    </submittedName>
</protein>
<name>A0A5M3MY65_CONPW</name>
<dbReference type="RefSeq" id="XP_007765808.1">
    <property type="nucleotide sequence ID" value="XM_007767618.1"/>
</dbReference>
<dbReference type="KEGG" id="cput:CONPUDRAFT_142457"/>
<accession>A0A5M3MY65</accession>
<comment type="caution">
    <text evidence="1">The sequence shown here is derived from an EMBL/GenBank/DDBJ whole genome shotgun (WGS) entry which is preliminary data.</text>
</comment>
<gene>
    <name evidence="1" type="ORF">CONPUDRAFT_142457</name>
</gene>
<dbReference type="OMA" id="YNERQRN"/>
<keyword evidence="2" id="KW-1185">Reference proteome</keyword>
<proteinExistence type="predicted"/>
<dbReference type="AlphaFoldDB" id="A0A5M3MY65"/>
<dbReference type="EMBL" id="JH711575">
    <property type="protein sequence ID" value="EIW83967.1"/>
    <property type="molecule type" value="Genomic_DNA"/>
</dbReference>
<reference evidence="2" key="1">
    <citation type="journal article" date="2012" name="Science">
        <title>The Paleozoic origin of enzymatic lignin decomposition reconstructed from 31 fungal genomes.</title>
        <authorList>
            <person name="Floudas D."/>
            <person name="Binder M."/>
            <person name="Riley R."/>
            <person name="Barry K."/>
            <person name="Blanchette R.A."/>
            <person name="Henrissat B."/>
            <person name="Martinez A.T."/>
            <person name="Otillar R."/>
            <person name="Spatafora J.W."/>
            <person name="Yadav J.S."/>
            <person name="Aerts A."/>
            <person name="Benoit I."/>
            <person name="Boyd A."/>
            <person name="Carlson A."/>
            <person name="Copeland A."/>
            <person name="Coutinho P.M."/>
            <person name="de Vries R.P."/>
            <person name="Ferreira P."/>
            <person name="Findley K."/>
            <person name="Foster B."/>
            <person name="Gaskell J."/>
            <person name="Glotzer D."/>
            <person name="Gorecki P."/>
            <person name="Heitman J."/>
            <person name="Hesse C."/>
            <person name="Hori C."/>
            <person name="Igarashi K."/>
            <person name="Jurgens J.A."/>
            <person name="Kallen N."/>
            <person name="Kersten P."/>
            <person name="Kohler A."/>
            <person name="Kuees U."/>
            <person name="Kumar T.K.A."/>
            <person name="Kuo A."/>
            <person name="LaButti K."/>
            <person name="Larrondo L.F."/>
            <person name="Lindquist E."/>
            <person name="Ling A."/>
            <person name="Lombard V."/>
            <person name="Lucas S."/>
            <person name="Lundell T."/>
            <person name="Martin R."/>
            <person name="McLaughlin D.J."/>
            <person name="Morgenstern I."/>
            <person name="Morin E."/>
            <person name="Murat C."/>
            <person name="Nagy L.G."/>
            <person name="Nolan M."/>
            <person name="Ohm R.A."/>
            <person name="Patyshakuliyeva A."/>
            <person name="Rokas A."/>
            <person name="Ruiz-Duenas F.J."/>
            <person name="Sabat G."/>
            <person name="Salamov A."/>
            <person name="Samejima M."/>
            <person name="Schmutz J."/>
            <person name="Slot J.C."/>
            <person name="St John F."/>
            <person name="Stenlid J."/>
            <person name="Sun H."/>
            <person name="Sun S."/>
            <person name="Syed K."/>
            <person name="Tsang A."/>
            <person name="Wiebenga A."/>
            <person name="Young D."/>
            <person name="Pisabarro A."/>
            <person name="Eastwood D.C."/>
            <person name="Martin F."/>
            <person name="Cullen D."/>
            <person name="Grigoriev I.V."/>
            <person name="Hibbett D.S."/>
        </authorList>
    </citation>
    <scope>NUCLEOTIDE SEQUENCE [LARGE SCALE GENOMIC DNA]</scope>
    <source>
        <strain evidence="2">RWD-64-598 SS2</strain>
    </source>
</reference>
<organism evidence="1 2">
    <name type="scientific">Coniophora puteana (strain RWD-64-598)</name>
    <name type="common">Brown rot fungus</name>
    <dbReference type="NCBI Taxonomy" id="741705"/>
    <lineage>
        <taxon>Eukaryota</taxon>
        <taxon>Fungi</taxon>
        <taxon>Dikarya</taxon>
        <taxon>Basidiomycota</taxon>
        <taxon>Agaricomycotina</taxon>
        <taxon>Agaricomycetes</taxon>
        <taxon>Agaricomycetidae</taxon>
        <taxon>Boletales</taxon>
        <taxon>Coniophorineae</taxon>
        <taxon>Coniophoraceae</taxon>
        <taxon>Coniophora</taxon>
    </lineage>
</organism>
<evidence type="ECO:0000313" key="2">
    <source>
        <dbReference type="Proteomes" id="UP000053558"/>
    </source>
</evidence>